<proteinExistence type="predicted"/>
<evidence type="ECO:0000313" key="2">
    <source>
        <dbReference type="Proteomes" id="UP001501788"/>
    </source>
</evidence>
<evidence type="ECO:0000313" key="1">
    <source>
        <dbReference type="EMBL" id="GAA4419919.1"/>
    </source>
</evidence>
<name>A0ABP8L1U7_9BURK</name>
<dbReference type="RefSeq" id="WP_345061181.1">
    <property type="nucleotide sequence ID" value="NZ_BAABEX010000006.1"/>
</dbReference>
<gene>
    <name evidence="1" type="ORF">GCM10023090_06860</name>
</gene>
<dbReference type="EMBL" id="BAABEX010000006">
    <property type="protein sequence ID" value="GAA4419919.1"/>
    <property type="molecule type" value="Genomic_DNA"/>
</dbReference>
<reference evidence="2" key="1">
    <citation type="journal article" date="2019" name="Int. J. Syst. Evol. Microbiol.">
        <title>The Global Catalogue of Microorganisms (GCM) 10K type strain sequencing project: providing services to taxonomists for standard genome sequencing and annotation.</title>
        <authorList>
            <consortium name="The Broad Institute Genomics Platform"/>
            <consortium name="The Broad Institute Genome Sequencing Center for Infectious Disease"/>
            <person name="Wu L."/>
            <person name="Ma J."/>
        </authorList>
    </citation>
    <scope>NUCLEOTIDE SEQUENCE [LARGE SCALE GENOMIC DNA]</scope>
    <source>
        <strain evidence="2">JCM 31890</strain>
    </source>
</reference>
<organism evidence="1 2">
    <name type="scientific">Acidovorax lacteus</name>
    <dbReference type="NCBI Taxonomy" id="1924988"/>
    <lineage>
        <taxon>Bacteria</taxon>
        <taxon>Pseudomonadati</taxon>
        <taxon>Pseudomonadota</taxon>
        <taxon>Betaproteobacteria</taxon>
        <taxon>Burkholderiales</taxon>
        <taxon>Comamonadaceae</taxon>
        <taxon>Acidovorax</taxon>
    </lineage>
</organism>
<accession>A0ABP8L1U7</accession>
<comment type="caution">
    <text evidence="1">The sequence shown here is derived from an EMBL/GenBank/DDBJ whole genome shotgun (WGS) entry which is preliminary data.</text>
</comment>
<keyword evidence="2" id="KW-1185">Reference proteome</keyword>
<dbReference type="Proteomes" id="UP001501788">
    <property type="component" value="Unassembled WGS sequence"/>
</dbReference>
<sequence length="65" mass="6828">MFGTQDPKPVDIVLLEPTAIDGQHFDRGTLLQGVPGDLAMELAGQGKARIAKEGDQPAKAAKKGE</sequence>
<protein>
    <submittedName>
        <fullName evidence="1">Uncharacterized protein</fullName>
    </submittedName>
</protein>